<dbReference type="AlphaFoldDB" id="A0AAN6VMJ8"/>
<evidence type="ECO:0000313" key="3">
    <source>
        <dbReference type="Proteomes" id="UP001302745"/>
    </source>
</evidence>
<dbReference type="Gene3D" id="3.40.30.10">
    <property type="entry name" value="Glutaredoxin"/>
    <property type="match status" value="1"/>
</dbReference>
<dbReference type="InterPro" id="IPR001853">
    <property type="entry name" value="DSBA-like_thioredoxin_dom"/>
</dbReference>
<sequence>MAKFTFEIDVYSDPICPWCYIGKEALDRAMATYTAQHPDADFKLTWKPYMLWPNAGVSAYDKGASLRAAFGARAPVMLERLDLLGTQYGIDFRWEGKTGNSRDAHKLQQPP</sequence>
<protein>
    <submittedName>
        <fullName evidence="2">DSBA-like thioredoxin domain-containing protein</fullName>
    </submittedName>
</protein>
<organism evidence="2 3">
    <name type="scientific">Chaetomidium leptoderma</name>
    <dbReference type="NCBI Taxonomy" id="669021"/>
    <lineage>
        <taxon>Eukaryota</taxon>
        <taxon>Fungi</taxon>
        <taxon>Dikarya</taxon>
        <taxon>Ascomycota</taxon>
        <taxon>Pezizomycotina</taxon>
        <taxon>Sordariomycetes</taxon>
        <taxon>Sordariomycetidae</taxon>
        <taxon>Sordariales</taxon>
        <taxon>Chaetomiaceae</taxon>
        <taxon>Chaetomidium</taxon>
    </lineage>
</organism>
<dbReference type="GO" id="GO:0016491">
    <property type="term" value="F:oxidoreductase activity"/>
    <property type="evidence" value="ECO:0007669"/>
    <property type="project" value="InterPro"/>
</dbReference>
<comment type="caution">
    <text evidence="2">The sequence shown here is derived from an EMBL/GenBank/DDBJ whole genome shotgun (WGS) entry which is preliminary data.</text>
</comment>
<evidence type="ECO:0000259" key="1">
    <source>
        <dbReference type="Pfam" id="PF01323"/>
    </source>
</evidence>
<name>A0AAN6VMJ8_9PEZI</name>
<evidence type="ECO:0000313" key="2">
    <source>
        <dbReference type="EMBL" id="KAK4154352.1"/>
    </source>
</evidence>
<gene>
    <name evidence="2" type="ORF">C8A00DRAFT_42860</name>
</gene>
<proteinExistence type="predicted"/>
<dbReference type="InterPro" id="IPR036249">
    <property type="entry name" value="Thioredoxin-like_sf"/>
</dbReference>
<reference evidence="2" key="2">
    <citation type="submission" date="2023-05" db="EMBL/GenBank/DDBJ databases">
        <authorList>
            <consortium name="Lawrence Berkeley National Laboratory"/>
            <person name="Steindorff A."/>
            <person name="Hensen N."/>
            <person name="Bonometti L."/>
            <person name="Westerberg I."/>
            <person name="Brannstrom I.O."/>
            <person name="Guillou S."/>
            <person name="Cros-Aarteil S."/>
            <person name="Calhoun S."/>
            <person name="Haridas S."/>
            <person name="Kuo A."/>
            <person name="Mondo S."/>
            <person name="Pangilinan J."/>
            <person name="Riley R."/>
            <person name="Labutti K."/>
            <person name="Andreopoulos B."/>
            <person name="Lipzen A."/>
            <person name="Chen C."/>
            <person name="Yanf M."/>
            <person name="Daum C."/>
            <person name="Ng V."/>
            <person name="Clum A."/>
            <person name="Ohm R."/>
            <person name="Martin F."/>
            <person name="Silar P."/>
            <person name="Natvig D."/>
            <person name="Lalanne C."/>
            <person name="Gautier V."/>
            <person name="Ament-Velasquez S.L."/>
            <person name="Kruys A."/>
            <person name="Hutchinson M.I."/>
            <person name="Powell A.J."/>
            <person name="Barry K."/>
            <person name="Miller A.N."/>
            <person name="Grigoriev I.V."/>
            <person name="Debuchy R."/>
            <person name="Gladieux P."/>
            <person name="Thoren M.H."/>
            <person name="Johannesson H."/>
        </authorList>
    </citation>
    <scope>NUCLEOTIDE SEQUENCE</scope>
    <source>
        <strain evidence="2">CBS 538.74</strain>
    </source>
</reference>
<accession>A0AAN6VMJ8</accession>
<dbReference type="Proteomes" id="UP001302745">
    <property type="component" value="Unassembled WGS sequence"/>
</dbReference>
<dbReference type="EMBL" id="MU856914">
    <property type="protein sequence ID" value="KAK4154352.1"/>
    <property type="molecule type" value="Genomic_DNA"/>
</dbReference>
<dbReference type="SUPFAM" id="SSF52833">
    <property type="entry name" value="Thioredoxin-like"/>
    <property type="match status" value="1"/>
</dbReference>
<keyword evidence="3" id="KW-1185">Reference proteome</keyword>
<dbReference type="Pfam" id="PF01323">
    <property type="entry name" value="DSBA"/>
    <property type="match status" value="1"/>
</dbReference>
<dbReference type="PANTHER" id="PTHR13887:SF41">
    <property type="entry name" value="THIOREDOXIN SUPERFAMILY PROTEIN"/>
    <property type="match status" value="1"/>
</dbReference>
<dbReference type="PANTHER" id="PTHR13887">
    <property type="entry name" value="GLUTATHIONE S-TRANSFERASE KAPPA"/>
    <property type="match status" value="1"/>
</dbReference>
<feature type="domain" description="DSBA-like thioredoxin" evidence="1">
    <location>
        <begin position="7"/>
        <end position="107"/>
    </location>
</feature>
<reference evidence="2" key="1">
    <citation type="journal article" date="2023" name="Mol. Phylogenet. Evol.">
        <title>Genome-scale phylogeny and comparative genomics of the fungal order Sordariales.</title>
        <authorList>
            <person name="Hensen N."/>
            <person name="Bonometti L."/>
            <person name="Westerberg I."/>
            <person name="Brannstrom I.O."/>
            <person name="Guillou S."/>
            <person name="Cros-Aarteil S."/>
            <person name="Calhoun S."/>
            <person name="Haridas S."/>
            <person name="Kuo A."/>
            <person name="Mondo S."/>
            <person name="Pangilinan J."/>
            <person name="Riley R."/>
            <person name="LaButti K."/>
            <person name="Andreopoulos B."/>
            <person name="Lipzen A."/>
            <person name="Chen C."/>
            <person name="Yan M."/>
            <person name="Daum C."/>
            <person name="Ng V."/>
            <person name="Clum A."/>
            <person name="Steindorff A."/>
            <person name="Ohm R.A."/>
            <person name="Martin F."/>
            <person name="Silar P."/>
            <person name="Natvig D.O."/>
            <person name="Lalanne C."/>
            <person name="Gautier V."/>
            <person name="Ament-Velasquez S.L."/>
            <person name="Kruys A."/>
            <person name="Hutchinson M.I."/>
            <person name="Powell A.J."/>
            <person name="Barry K."/>
            <person name="Miller A.N."/>
            <person name="Grigoriev I.V."/>
            <person name="Debuchy R."/>
            <person name="Gladieux P."/>
            <person name="Hiltunen Thoren M."/>
            <person name="Johannesson H."/>
        </authorList>
    </citation>
    <scope>NUCLEOTIDE SEQUENCE</scope>
    <source>
        <strain evidence="2">CBS 538.74</strain>
    </source>
</reference>